<keyword evidence="5" id="KW-0946">Virion</keyword>
<dbReference type="EMBL" id="MZ405661">
    <property type="protein sequence ID" value="QYA72610.1"/>
    <property type="molecule type" value="Genomic_RNA"/>
</dbReference>
<comment type="subcellular location">
    <subcellularLocation>
        <location evidence="1">Virion</location>
    </subcellularLocation>
</comment>
<accession>A0A8F8QR63</accession>
<proteinExistence type="inferred from homology"/>
<evidence type="ECO:0000256" key="1">
    <source>
        <dbReference type="ARBA" id="ARBA00004328"/>
    </source>
</evidence>
<evidence type="ECO:0000256" key="5">
    <source>
        <dbReference type="ARBA" id="ARBA00022844"/>
    </source>
</evidence>
<name>A0A8F8QR63_9TOMB</name>
<dbReference type="InterPro" id="IPR000937">
    <property type="entry name" value="Capsid_prot_S-dom_vir"/>
</dbReference>
<dbReference type="SUPFAM" id="SSF88633">
    <property type="entry name" value="Positive stranded ssRNA viruses"/>
    <property type="match status" value="1"/>
</dbReference>
<keyword evidence="4 8" id="KW-0167">Capsid protein</keyword>
<dbReference type="PRINTS" id="PR00233">
    <property type="entry name" value="ICOSAHEDRAL"/>
</dbReference>
<sequence length="390" mass="41591">MEIARTNKNSIVKYVPAAVGAAYQMGKSIVPYAPTIVDALGNVVSRATGRKKKNKGKGVQNQIVGGIGAIAAPVSITKRVRGMRPSFKQTKGKVHIVHRELVTSVSNLVGSFRVNNNASAQIGQFRINPSNSSLFTWLPTIASNFDSYRFTSIRFVYVPLCATTETGRVSLFWDKDSQDPLPVDRAALSSYGHSNEGPPWAETILNVPIDGKQRFVTDSNTTDRKLVDLGQFAFATYAGGSNNQIGDIYVEYGVEFSEAQPAGGLTQYITKSVGATAFTTGPSYVVDANINVNATTANVEFFSPGTFLITAVVFGSTIASPSMAGGNGTLIGDRPVVGGSNASIWTCVFSTTGVSTSVPTFTQAGTGLTRVQYTITRVNSQTAYQVYGRK</sequence>
<protein>
    <recommendedName>
        <fullName evidence="3">Capsid protein</fullName>
    </recommendedName>
</protein>
<evidence type="ECO:0000256" key="6">
    <source>
        <dbReference type="ARBA" id="ARBA00023060"/>
    </source>
</evidence>
<evidence type="ECO:0000259" key="7">
    <source>
        <dbReference type="Pfam" id="PF00729"/>
    </source>
</evidence>
<feature type="domain" description="Icosahedral viral capsid protein S" evidence="7">
    <location>
        <begin position="68"/>
        <end position="261"/>
    </location>
</feature>
<gene>
    <name evidence="8" type="primary">ORF2</name>
</gene>
<keyword evidence="6" id="KW-1142">T=3 icosahedral capsid protein</keyword>
<dbReference type="Gene3D" id="2.60.120.20">
    <property type="match status" value="1"/>
</dbReference>
<dbReference type="GO" id="GO:0039617">
    <property type="term" value="C:T=3 icosahedral viral capsid"/>
    <property type="evidence" value="ECO:0007669"/>
    <property type="project" value="UniProtKB-KW"/>
</dbReference>
<organism evidence="8">
    <name type="scientific">Cucumber leaf spot virus</name>
    <dbReference type="NCBI Taxonomy" id="165432"/>
    <lineage>
        <taxon>Viruses</taxon>
        <taxon>Riboviria</taxon>
        <taxon>Orthornavirae</taxon>
        <taxon>Kitrinoviricota</taxon>
        <taxon>Tolucaviricetes</taxon>
        <taxon>Tolivirales</taxon>
        <taxon>Tombusviridae</taxon>
        <taxon>Procedovirinae</taxon>
        <taxon>Aureusvirus</taxon>
        <taxon>Aureusvirus cucumis</taxon>
    </lineage>
</organism>
<evidence type="ECO:0000256" key="3">
    <source>
        <dbReference type="ARBA" id="ARBA00018091"/>
    </source>
</evidence>
<reference evidence="8" key="1">
    <citation type="submission" date="2021-06" db="EMBL/GenBank/DDBJ databases">
        <title>Plant Virus Collection isolate.</title>
        <authorList>
            <person name="Knierim D."/>
            <person name="Margaria P."/>
            <person name="Menzel W."/>
            <person name="Winter S."/>
        </authorList>
    </citation>
    <scope>NUCLEOTIDE SEQUENCE</scope>
    <source>
        <strain evidence="8">DSMZ PV-0880</strain>
    </source>
</reference>
<dbReference type="GO" id="GO:0005198">
    <property type="term" value="F:structural molecule activity"/>
    <property type="evidence" value="ECO:0007669"/>
    <property type="project" value="InterPro"/>
</dbReference>
<evidence type="ECO:0000256" key="2">
    <source>
        <dbReference type="ARBA" id="ARBA00007446"/>
    </source>
</evidence>
<comment type="similarity">
    <text evidence="2">Belongs to the icosahedral plant coat protein family.</text>
</comment>
<evidence type="ECO:0000313" key="8">
    <source>
        <dbReference type="EMBL" id="QYA72610.1"/>
    </source>
</evidence>
<dbReference type="PROSITE" id="PS00555">
    <property type="entry name" value="ICOSAH_VIR_COAT_S"/>
    <property type="match status" value="1"/>
</dbReference>
<dbReference type="InterPro" id="IPR029053">
    <property type="entry name" value="Viral_coat"/>
</dbReference>
<dbReference type="Gene3D" id="2.60.40.4030">
    <property type="match status" value="1"/>
</dbReference>
<dbReference type="Pfam" id="PF00729">
    <property type="entry name" value="Viral_coat"/>
    <property type="match status" value="1"/>
</dbReference>
<evidence type="ECO:0000256" key="4">
    <source>
        <dbReference type="ARBA" id="ARBA00022561"/>
    </source>
</evidence>